<dbReference type="EMBL" id="DXBC01000062">
    <property type="protein sequence ID" value="HIZ78956.1"/>
    <property type="molecule type" value="Genomic_DNA"/>
</dbReference>
<comment type="caution">
    <text evidence="2">The sequence shown here is derived from an EMBL/GenBank/DDBJ whole genome shotgun (WGS) entry which is preliminary data.</text>
</comment>
<dbReference type="Gene3D" id="3.40.710.10">
    <property type="entry name" value="DD-peptidase/beta-lactamase superfamily"/>
    <property type="match status" value="1"/>
</dbReference>
<dbReference type="AlphaFoldDB" id="A0A9D2GI23"/>
<reference evidence="2" key="1">
    <citation type="journal article" date="2021" name="PeerJ">
        <title>Extensive microbial diversity within the chicken gut microbiome revealed by metagenomics and culture.</title>
        <authorList>
            <person name="Gilroy R."/>
            <person name="Ravi A."/>
            <person name="Getino M."/>
            <person name="Pursley I."/>
            <person name="Horton D.L."/>
            <person name="Alikhan N.F."/>
            <person name="Baker D."/>
            <person name="Gharbi K."/>
            <person name="Hall N."/>
            <person name="Watson M."/>
            <person name="Adriaenssens E.M."/>
            <person name="Foster-Nyarko E."/>
            <person name="Jarju S."/>
            <person name="Secka A."/>
            <person name="Antonio M."/>
            <person name="Oren A."/>
            <person name="Chaudhuri R.R."/>
            <person name="La Ragione R."/>
            <person name="Hildebrand F."/>
            <person name="Pallen M.J."/>
        </authorList>
    </citation>
    <scope>NUCLEOTIDE SEQUENCE</scope>
    <source>
        <strain evidence="2">ChiBcec1-1093</strain>
    </source>
</reference>
<protein>
    <submittedName>
        <fullName evidence="2">Beta-lactamase family protein</fullName>
    </submittedName>
</protein>
<organism evidence="2 3">
    <name type="scientific">Candidatus Lachnoclostridium stercorigallinarum</name>
    <dbReference type="NCBI Taxonomy" id="2838634"/>
    <lineage>
        <taxon>Bacteria</taxon>
        <taxon>Bacillati</taxon>
        <taxon>Bacillota</taxon>
        <taxon>Clostridia</taxon>
        <taxon>Lachnospirales</taxon>
        <taxon>Lachnospiraceae</taxon>
    </lineage>
</organism>
<dbReference type="Proteomes" id="UP000824101">
    <property type="component" value="Unassembled WGS sequence"/>
</dbReference>
<dbReference type="SUPFAM" id="SSF56601">
    <property type="entry name" value="beta-lactamase/transpeptidase-like"/>
    <property type="match status" value="1"/>
</dbReference>
<evidence type="ECO:0000259" key="1">
    <source>
        <dbReference type="Pfam" id="PF00144"/>
    </source>
</evidence>
<dbReference type="InterPro" id="IPR050789">
    <property type="entry name" value="Diverse_Enzym_Activities"/>
</dbReference>
<accession>A0A9D2GI23</accession>
<dbReference type="PANTHER" id="PTHR43283">
    <property type="entry name" value="BETA-LACTAMASE-RELATED"/>
    <property type="match status" value="1"/>
</dbReference>
<evidence type="ECO:0000313" key="3">
    <source>
        <dbReference type="Proteomes" id="UP000824101"/>
    </source>
</evidence>
<dbReference type="InterPro" id="IPR001466">
    <property type="entry name" value="Beta-lactam-related"/>
</dbReference>
<gene>
    <name evidence="2" type="ORF">IAA17_04145</name>
</gene>
<sequence length="489" mass="55517">MKCELKRSAPAAQGVAAEYIIDFLNACEKADSEIHGIMIARNDQVIFEAYNAPYAADIPHIMHSFTKTLTNTAVALAWSDGLLKLEDPLLKFFPEYEAGANEYLKKCTVRDLITMRSGQERGIGGNEWRPLKTSWKDAYFQVPFDKEPGKTYMYSSGNSYILSYIVQQAEGKTCRELVQERVGKKIGLTDFPWMLSPEGVCSGGNGVSLTTEDMLRIGLLYLNRGNWNGEQLISEEWVEYAMGYRDPLPPVNGLQYNFHWDHWEDIWAARGMFGQTCGLVPALNMVFAITAADNGYKAMKIFQREVIDRVKEDEKKADGGQTEKAGEDPCEDILRQKGLRMTLKGKNVSAEDHWEPKEKDLFFVPEENGDGVTAAELHFTPRGEVVYVMEDGRGRHEITAGLDHWADGVTTMTGAYLHHQYEPDQSRVSAIAYWSGEKTLMMEWRFPEMAFFDHVSITWDGEEEAALDRWVNMNSQDLSRPTLHLKRRA</sequence>
<name>A0A9D2GI23_9FIRM</name>
<dbReference type="Pfam" id="PF00144">
    <property type="entry name" value="Beta-lactamase"/>
    <property type="match status" value="1"/>
</dbReference>
<dbReference type="PANTHER" id="PTHR43283:SF7">
    <property type="entry name" value="BETA-LACTAMASE-RELATED DOMAIN-CONTAINING PROTEIN"/>
    <property type="match status" value="1"/>
</dbReference>
<evidence type="ECO:0000313" key="2">
    <source>
        <dbReference type="EMBL" id="HIZ78956.1"/>
    </source>
</evidence>
<feature type="domain" description="Beta-lactamase-related" evidence="1">
    <location>
        <begin position="36"/>
        <end position="296"/>
    </location>
</feature>
<reference evidence="2" key="2">
    <citation type="submission" date="2021-04" db="EMBL/GenBank/DDBJ databases">
        <authorList>
            <person name="Gilroy R."/>
        </authorList>
    </citation>
    <scope>NUCLEOTIDE SEQUENCE</scope>
    <source>
        <strain evidence="2">ChiBcec1-1093</strain>
    </source>
</reference>
<dbReference type="InterPro" id="IPR012338">
    <property type="entry name" value="Beta-lactam/transpept-like"/>
</dbReference>
<proteinExistence type="predicted"/>